<dbReference type="PROSITE" id="PS00211">
    <property type="entry name" value="ABC_TRANSPORTER_1"/>
    <property type="match status" value="1"/>
</dbReference>
<evidence type="ECO:0000256" key="8">
    <source>
        <dbReference type="ARBA" id="ARBA00023136"/>
    </source>
</evidence>
<dbReference type="InterPro" id="IPR011527">
    <property type="entry name" value="ABC1_TM_dom"/>
</dbReference>
<evidence type="ECO:0000256" key="7">
    <source>
        <dbReference type="ARBA" id="ARBA00022989"/>
    </source>
</evidence>
<reference evidence="12" key="1">
    <citation type="submission" date="2023-01" db="EMBL/GenBank/DDBJ databases">
        <title>Human gut microbiome strain richness.</title>
        <authorList>
            <person name="Chen-Liaw A."/>
        </authorList>
    </citation>
    <scope>NUCLEOTIDE SEQUENCE</scope>
    <source>
        <strain evidence="12">1001275st1_F4_1001275B_160808</strain>
    </source>
</reference>
<dbReference type="RefSeq" id="WP_195388881.1">
    <property type="nucleotide sequence ID" value="NZ_JADNGL010000016.1"/>
</dbReference>
<evidence type="ECO:0000313" key="12">
    <source>
        <dbReference type="EMBL" id="MDB8745593.1"/>
    </source>
</evidence>
<evidence type="ECO:0000256" key="2">
    <source>
        <dbReference type="ARBA" id="ARBA00022448"/>
    </source>
</evidence>
<dbReference type="Gene3D" id="3.40.50.300">
    <property type="entry name" value="P-loop containing nucleotide triphosphate hydrolases"/>
    <property type="match status" value="1"/>
</dbReference>
<comment type="subcellular location">
    <subcellularLocation>
        <location evidence="1">Cell membrane</location>
        <topology evidence="1">Multi-pass membrane protein</topology>
    </subcellularLocation>
</comment>
<feature type="transmembrane region" description="Helical" evidence="9">
    <location>
        <begin position="160"/>
        <end position="180"/>
    </location>
</feature>
<keyword evidence="7 9" id="KW-1133">Transmembrane helix</keyword>
<dbReference type="PANTHER" id="PTHR43394:SF1">
    <property type="entry name" value="ATP-BINDING CASSETTE SUB-FAMILY B MEMBER 10, MITOCHONDRIAL"/>
    <property type="match status" value="1"/>
</dbReference>
<dbReference type="GO" id="GO:0005886">
    <property type="term" value="C:plasma membrane"/>
    <property type="evidence" value="ECO:0007669"/>
    <property type="project" value="UniProtKB-SubCell"/>
</dbReference>
<keyword evidence="3" id="KW-1003">Cell membrane</keyword>
<organism evidence="12 13">
    <name type="scientific">Ruminococcus bicirculans</name>
    <name type="common">ex Wegman et al. 2014</name>
    <dbReference type="NCBI Taxonomy" id="1160721"/>
    <lineage>
        <taxon>Bacteria</taxon>
        <taxon>Bacillati</taxon>
        <taxon>Bacillota</taxon>
        <taxon>Clostridia</taxon>
        <taxon>Eubacteriales</taxon>
        <taxon>Oscillospiraceae</taxon>
        <taxon>Ruminococcus</taxon>
    </lineage>
</organism>
<dbReference type="PROSITE" id="PS50929">
    <property type="entry name" value="ABC_TM1F"/>
    <property type="match status" value="1"/>
</dbReference>
<name>A0AAW6E765_9FIRM</name>
<feature type="domain" description="ABC transmembrane type-1" evidence="11">
    <location>
        <begin position="17"/>
        <end position="308"/>
    </location>
</feature>
<evidence type="ECO:0000256" key="1">
    <source>
        <dbReference type="ARBA" id="ARBA00004651"/>
    </source>
</evidence>
<keyword evidence="4 9" id="KW-0812">Transmembrane</keyword>
<dbReference type="SMART" id="SM00382">
    <property type="entry name" value="AAA"/>
    <property type="match status" value="1"/>
</dbReference>
<dbReference type="InterPro" id="IPR003439">
    <property type="entry name" value="ABC_transporter-like_ATP-bd"/>
</dbReference>
<dbReference type="InterPro" id="IPR036640">
    <property type="entry name" value="ABC1_TM_sf"/>
</dbReference>
<comment type="caution">
    <text evidence="12">The sequence shown here is derived from an EMBL/GenBank/DDBJ whole genome shotgun (WGS) entry which is preliminary data.</text>
</comment>
<evidence type="ECO:0000256" key="3">
    <source>
        <dbReference type="ARBA" id="ARBA00022475"/>
    </source>
</evidence>
<dbReference type="FunFam" id="3.40.50.300:FF:000854">
    <property type="entry name" value="Multidrug ABC transporter ATP-binding protein"/>
    <property type="match status" value="1"/>
</dbReference>
<dbReference type="PROSITE" id="PS50893">
    <property type="entry name" value="ABC_TRANSPORTER_2"/>
    <property type="match status" value="1"/>
</dbReference>
<protein>
    <submittedName>
        <fullName evidence="12">ABC transporter ATP-binding protein</fullName>
    </submittedName>
</protein>
<dbReference type="InterPro" id="IPR017871">
    <property type="entry name" value="ABC_transporter-like_CS"/>
</dbReference>
<feature type="transmembrane region" description="Helical" evidence="9">
    <location>
        <begin position="59"/>
        <end position="80"/>
    </location>
</feature>
<keyword evidence="5" id="KW-0547">Nucleotide-binding</keyword>
<gene>
    <name evidence="12" type="ORF">PNU62_11245</name>
</gene>
<evidence type="ECO:0000259" key="10">
    <source>
        <dbReference type="PROSITE" id="PS50893"/>
    </source>
</evidence>
<dbReference type="GO" id="GO:0005524">
    <property type="term" value="F:ATP binding"/>
    <property type="evidence" value="ECO:0007669"/>
    <property type="project" value="UniProtKB-KW"/>
</dbReference>
<dbReference type="PANTHER" id="PTHR43394">
    <property type="entry name" value="ATP-DEPENDENT PERMEASE MDL1, MITOCHONDRIAL"/>
    <property type="match status" value="1"/>
</dbReference>
<feature type="domain" description="ABC transporter" evidence="10">
    <location>
        <begin position="340"/>
        <end position="577"/>
    </location>
</feature>
<feature type="transmembrane region" description="Helical" evidence="9">
    <location>
        <begin position="237"/>
        <end position="258"/>
    </location>
</feature>
<dbReference type="InterPro" id="IPR039421">
    <property type="entry name" value="Type_1_exporter"/>
</dbReference>
<dbReference type="SUPFAM" id="SSF90123">
    <property type="entry name" value="ABC transporter transmembrane region"/>
    <property type="match status" value="1"/>
</dbReference>
<dbReference type="Pfam" id="PF00005">
    <property type="entry name" value="ABC_tran"/>
    <property type="match status" value="1"/>
</dbReference>
<dbReference type="Gene3D" id="1.20.1560.10">
    <property type="entry name" value="ABC transporter type 1, transmembrane domain"/>
    <property type="match status" value="1"/>
</dbReference>
<evidence type="ECO:0000259" key="11">
    <source>
        <dbReference type="PROSITE" id="PS50929"/>
    </source>
</evidence>
<dbReference type="GO" id="GO:0016887">
    <property type="term" value="F:ATP hydrolysis activity"/>
    <property type="evidence" value="ECO:0007669"/>
    <property type="project" value="InterPro"/>
</dbReference>
<dbReference type="Pfam" id="PF00664">
    <property type="entry name" value="ABC_membrane"/>
    <property type="match status" value="1"/>
</dbReference>
<keyword evidence="2" id="KW-0813">Transport</keyword>
<dbReference type="AlphaFoldDB" id="A0AAW6E765"/>
<dbReference type="GO" id="GO:0015421">
    <property type="term" value="F:ABC-type oligopeptide transporter activity"/>
    <property type="evidence" value="ECO:0007669"/>
    <property type="project" value="TreeGrafter"/>
</dbReference>
<feature type="transmembrane region" description="Helical" evidence="9">
    <location>
        <begin position="278"/>
        <end position="306"/>
    </location>
</feature>
<dbReference type="CDD" id="cd18548">
    <property type="entry name" value="ABC_6TM_Tm287_like"/>
    <property type="match status" value="1"/>
</dbReference>
<accession>A0AAW6E765</accession>
<dbReference type="SUPFAM" id="SSF52540">
    <property type="entry name" value="P-loop containing nucleoside triphosphate hydrolases"/>
    <property type="match status" value="1"/>
</dbReference>
<sequence length="585" mass="64878">MIKLLKKMGKREVLMAVLCALLVLGQVYFDLTLPDYMTDLTMMLNTAGSETSDILNVGLKMLGCTLASAALAIGCGYLSAKTASGFSYTIREKLFNHVMDMGSEEMQDFSIPSLITRTTNDITQIQMIVSMGLQMIIKSPIMAVWAVIKILGKSWELSAVTAAFVVVICVFVLAVMATCIPRFRIVQKLTDKINRVARENLTGINVVHAFNAEKYQNDKFDVPSKEMMNTQLKNQRMFALMMPVMNIGMNGLTLAIYWLGAVLIQQIALTAVQDRITFFSNVVVFSTYATYVVMSFMMLVMIFMMLPAAQVSAERINEVLERDVNIKEGSVSEGREQGTVEFKNVSFRYPHASEDELSNISFKINKGQTLAIIGATGSGKTTLISLIPRFYDATEGEVLVDGVNVKDYKFDTLYDKLGYVTQKAVLFAGSIRENVFFGESATPETDEELKNAIELSQAEEFVDKLPDGTEHMISQMGRNVSGGQKQRLSIARALSRKPEILVFDDSFSALDYKTDAKLREGLNEKLGDTTKIIVAQRISTIRHADKIIVLDRGEAVGMGTHEELMKNCDVYKEIALSQLSAAELA</sequence>
<evidence type="ECO:0000256" key="6">
    <source>
        <dbReference type="ARBA" id="ARBA00022840"/>
    </source>
</evidence>
<dbReference type="InterPro" id="IPR027417">
    <property type="entry name" value="P-loop_NTPase"/>
</dbReference>
<keyword evidence="6 12" id="KW-0067">ATP-binding</keyword>
<evidence type="ECO:0000256" key="5">
    <source>
        <dbReference type="ARBA" id="ARBA00022741"/>
    </source>
</evidence>
<dbReference type="EMBL" id="JAQMLV010000016">
    <property type="protein sequence ID" value="MDB8745593.1"/>
    <property type="molecule type" value="Genomic_DNA"/>
</dbReference>
<evidence type="ECO:0000256" key="9">
    <source>
        <dbReference type="SAM" id="Phobius"/>
    </source>
</evidence>
<evidence type="ECO:0000256" key="4">
    <source>
        <dbReference type="ARBA" id="ARBA00022692"/>
    </source>
</evidence>
<evidence type="ECO:0000313" key="13">
    <source>
        <dbReference type="Proteomes" id="UP001211015"/>
    </source>
</evidence>
<dbReference type="InterPro" id="IPR003593">
    <property type="entry name" value="AAA+_ATPase"/>
</dbReference>
<dbReference type="Proteomes" id="UP001211015">
    <property type="component" value="Unassembled WGS sequence"/>
</dbReference>
<feature type="transmembrane region" description="Helical" evidence="9">
    <location>
        <begin position="127"/>
        <end position="148"/>
    </location>
</feature>
<proteinExistence type="predicted"/>
<keyword evidence="8 9" id="KW-0472">Membrane</keyword>